<comment type="subcellular location">
    <subcellularLocation>
        <location evidence="1">Membrane</location>
        <topology evidence="1">Multi-pass membrane protein</topology>
    </subcellularLocation>
</comment>
<accession>A0A9W9UNF9</accession>
<dbReference type="GO" id="GO:0016020">
    <property type="term" value="C:membrane"/>
    <property type="evidence" value="ECO:0007669"/>
    <property type="project" value="UniProtKB-SubCell"/>
</dbReference>
<keyword evidence="2 7" id="KW-0812">Transmembrane</keyword>
<evidence type="ECO:0000256" key="5">
    <source>
        <dbReference type="ARBA" id="ARBA00023136"/>
    </source>
</evidence>
<evidence type="ECO:0000256" key="3">
    <source>
        <dbReference type="ARBA" id="ARBA00022989"/>
    </source>
</evidence>
<feature type="transmembrane region" description="Helical" evidence="7">
    <location>
        <begin position="139"/>
        <end position="156"/>
    </location>
</feature>
<feature type="transmembrane region" description="Helical" evidence="7">
    <location>
        <begin position="51"/>
        <end position="74"/>
    </location>
</feature>
<gene>
    <name evidence="8" type="ORF">N7452_000286</name>
</gene>
<feature type="transmembrane region" description="Helical" evidence="7">
    <location>
        <begin position="80"/>
        <end position="101"/>
    </location>
</feature>
<reference evidence="8" key="1">
    <citation type="submission" date="2022-12" db="EMBL/GenBank/DDBJ databases">
        <authorList>
            <person name="Petersen C."/>
        </authorList>
    </citation>
    <scope>NUCLEOTIDE SEQUENCE</scope>
    <source>
        <strain evidence="8">IBT 35673</strain>
    </source>
</reference>
<comment type="caution">
    <text evidence="8">The sequence shown here is derived from an EMBL/GenBank/DDBJ whole genome shotgun (WGS) entry which is preliminary data.</text>
</comment>
<evidence type="ECO:0000256" key="7">
    <source>
        <dbReference type="SAM" id="Phobius"/>
    </source>
</evidence>
<dbReference type="AlphaFoldDB" id="A0A9W9UNF9"/>
<keyword evidence="3 7" id="KW-1133">Transmembrane helix</keyword>
<evidence type="ECO:0000313" key="8">
    <source>
        <dbReference type="EMBL" id="KAJ5351312.1"/>
    </source>
</evidence>
<dbReference type="GO" id="GO:0004497">
    <property type="term" value="F:monooxygenase activity"/>
    <property type="evidence" value="ECO:0007669"/>
    <property type="project" value="UniProtKB-KW"/>
</dbReference>
<evidence type="ECO:0000256" key="6">
    <source>
        <dbReference type="ARBA" id="ARBA00034313"/>
    </source>
</evidence>
<evidence type="ECO:0000256" key="2">
    <source>
        <dbReference type="ARBA" id="ARBA00022692"/>
    </source>
</evidence>
<keyword evidence="4" id="KW-0560">Oxidoreductase</keyword>
<evidence type="ECO:0000256" key="1">
    <source>
        <dbReference type="ARBA" id="ARBA00004141"/>
    </source>
</evidence>
<dbReference type="InterPro" id="IPR013901">
    <property type="entry name" value="Anthrone_oxy"/>
</dbReference>
<evidence type="ECO:0000313" key="9">
    <source>
        <dbReference type="Proteomes" id="UP001147695"/>
    </source>
</evidence>
<name>A0A9W9UNF9_PENBR</name>
<keyword evidence="4" id="KW-0503">Monooxygenase</keyword>
<protein>
    <recommendedName>
        <fullName evidence="10">DUF1772-domain-containing protein</fullName>
    </recommendedName>
</protein>
<evidence type="ECO:0008006" key="10">
    <source>
        <dbReference type="Google" id="ProtNLM"/>
    </source>
</evidence>
<dbReference type="PANTHER" id="PTHR35042:SF1">
    <property type="entry name" value="DUF1772-DOMAIN-CONTAINING PROTEIN"/>
    <property type="match status" value="1"/>
</dbReference>
<dbReference type="Proteomes" id="UP001147695">
    <property type="component" value="Unassembled WGS sequence"/>
</dbReference>
<proteinExistence type="inferred from homology"/>
<dbReference type="PANTHER" id="PTHR35042">
    <property type="entry name" value="ANTHRONE OXYGENASE ENCC"/>
    <property type="match status" value="1"/>
</dbReference>
<dbReference type="EMBL" id="JAPZBQ010000001">
    <property type="protein sequence ID" value="KAJ5351312.1"/>
    <property type="molecule type" value="Genomic_DNA"/>
</dbReference>
<organism evidence="8 9">
    <name type="scientific">Penicillium brevicompactum</name>
    <dbReference type="NCBI Taxonomy" id="5074"/>
    <lineage>
        <taxon>Eukaryota</taxon>
        <taxon>Fungi</taxon>
        <taxon>Dikarya</taxon>
        <taxon>Ascomycota</taxon>
        <taxon>Pezizomycotina</taxon>
        <taxon>Eurotiomycetes</taxon>
        <taxon>Eurotiomycetidae</taxon>
        <taxon>Eurotiales</taxon>
        <taxon>Aspergillaceae</taxon>
        <taxon>Penicillium</taxon>
    </lineage>
</organism>
<comment type="similarity">
    <text evidence="6">Belongs to the anthrone oxygenase family.</text>
</comment>
<reference evidence="8" key="2">
    <citation type="journal article" date="2023" name="IMA Fungus">
        <title>Comparative genomic study of the Penicillium genus elucidates a diverse pangenome and 15 lateral gene transfer events.</title>
        <authorList>
            <person name="Petersen C."/>
            <person name="Sorensen T."/>
            <person name="Nielsen M.R."/>
            <person name="Sondergaard T.E."/>
            <person name="Sorensen J.L."/>
            <person name="Fitzpatrick D.A."/>
            <person name="Frisvad J.C."/>
            <person name="Nielsen K.L."/>
        </authorList>
    </citation>
    <scope>NUCLEOTIDE SEQUENCE</scope>
    <source>
        <strain evidence="8">IBT 35673</strain>
    </source>
</reference>
<evidence type="ECO:0000256" key="4">
    <source>
        <dbReference type="ARBA" id="ARBA00023033"/>
    </source>
</evidence>
<keyword evidence="5 7" id="KW-0472">Membrane</keyword>
<sequence length="157" mass="17127">MNTYSVAQIVAISSSFWLSGEIFTYSYGAVHATLEATSKSQTLAAKQWARFYHRGHAIGPACAALGAGTFAWCALSSHNILYWGAAAFNLGIVPWTLLFMVKTNNAIFEYAHLAEEKSTEQDDVRLTALLRKWSTLNTIRSFFPFVGGVLGLIAAVA</sequence>
<dbReference type="Pfam" id="PF08592">
    <property type="entry name" value="Anthrone_oxy"/>
    <property type="match status" value="1"/>
</dbReference>